<dbReference type="STRING" id="348802.A0A0D2CNK5"/>
<dbReference type="OrthoDB" id="2874149at2759"/>
<gene>
    <name evidence="11" type="ORF">PV05_10165</name>
</gene>
<keyword evidence="12" id="KW-1185">Reference proteome</keyword>
<evidence type="ECO:0000256" key="3">
    <source>
        <dbReference type="ARBA" id="ARBA00022507"/>
    </source>
</evidence>
<feature type="transmembrane region" description="Helical" evidence="10">
    <location>
        <begin position="211"/>
        <end position="228"/>
    </location>
</feature>
<protein>
    <recommendedName>
        <fullName evidence="13">G-protein coupled receptors family 1 profile domain-containing protein</fullName>
    </recommendedName>
</protein>
<keyword evidence="7 10" id="KW-0472">Membrane</keyword>
<dbReference type="GeneID" id="25332073"/>
<dbReference type="RefSeq" id="XP_013312031.1">
    <property type="nucleotide sequence ID" value="XM_013456577.1"/>
</dbReference>
<dbReference type="AlphaFoldDB" id="A0A0D2CNK5"/>
<dbReference type="PANTHER" id="PTHR28097:SF1">
    <property type="entry name" value="PHEROMONE A FACTOR RECEPTOR"/>
    <property type="match status" value="1"/>
</dbReference>
<keyword evidence="4 10" id="KW-0812">Transmembrane</keyword>
<dbReference type="GO" id="GO:0004932">
    <property type="term" value="F:mating-type factor pheromone receptor activity"/>
    <property type="evidence" value="ECO:0007669"/>
    <property type="project" value="InterPro"/>
</dbReference>
<dbReference type="Pfam" id="PF02076">
    <property type="entry name" value="STE3"/>
    <property type="match status" value="1"/>
</dbReference>
<comment type="similarity">
    <text evidence="2">Belongs to the G-protein coupled receptor 4 family.</text>
</comment>
<reference evidence="11 12" key="1">
    <citation type="submission" date="2015-01" db="EMBL/GenBank/DDBJ databases">
        <title>The Genome Sequence of Exophiala xenobiotica CBS118157.</title>
        <authorList>
            <consortium name="The Broad Institute Genomics Platform"/>
            <person name="Cuomo C."/>
            <person name="de Hoog S."/>
            <person name="Gorbushina A."/>
            <person name="Stielow B."/>
            <person name="Teixiera M."/>
            <person name="Abouelleil A."/>
            <person name="Chapman S.B."/>
            <person name="Priest M."/>
            <person name="Young S.K."/>
            <person name="Wortman J."/>
            <person name="Nusbaum C."/>
            <person name="Birren B."/>
        </authorList>
    </citation>
    <scope>NUCLEOTIDE SEQUENCE [LARGE SCALE GENOMIC DNA]</scope>
    <source>
        <strain evidence="11 12">CBS 118157</strain>
    </source>
</reference>
<evidence type="ECO:0000313" key="12">
    <source>
        <dbReference type="Proteomes" id="UP000054342"/>
    </source>
</evidence>
<evidence type="ECO:0000256" key="6">
    <source>
        <dbReference type="ARBA" id="ARBA00023040"/>
    </source>
</evidence>
<feature type="transmembrane region" description="Helical" evidence="10">
    <location>
        <begin position="119"/>
        <end position="140"/>
    </location>
</feature>
<accession>A0A0D2CNK5</accession>
<dbReference type="EMBL" id="KN847322">
    <property type="protein sequence ID" value="KIW51447.1"/>
    <property type="molecule type" value="Genomic_DNA"/>
</dbReference>
<evidence type="ECO:0000313" key="11">
    <source>
        <dbReference type="EMBL" id="KIW51447.1"/>
    </source>
</evidence>
<proteinExistence type="inferred from homology"/>
<evidence type="ECO:0000256" key="1">
    <source>
        <dbReference type="ARBA" id="ARBA00004141"/>
    </source>
</evidence>
<dbReference type="CDD" id="cd14966">
    <property type="entry name" value="7tmD_STE3"/>
    <property type="match status" value="1"/>
</dbReference>
<dbReference type="GO" id="GO:0005886">
    <property type="term" value="C:plasma membrane"/>
    <property type="evidence" value="ECO:0007669"/>
    <property type="project" value="TreeGrafter"/>
</dbReference>
<keyword evidence="9" id="KW-0807">Transducer</keyword>
<evidence type="ECO:0000256" key="5">
    <source>
        <dbReference type="ARBA" id="ARBA00022989"/>
    </source>
</evidence>
<evidence type="ECO:0008006" key="13">
    <source>
        <dbReference type="Google" id="ProtNLM"/>
    </source>
</evidence>
<keyword evidence="5 10" id="KW-1133">Transmembrane helix</keyword>
<organism evidence="11 12">
    <name type="scientific">Exophiala xenobiotica</name>
    <dbReference type="NCBI Taxonomy" id="348802"/>
    <lineage>
        <taxon>Eukaryota</taxon>
        <taxon>Fungi</taxon>
        <taxon>Dikarya</taxon>
        <taxon>Ascomycota</taxon>
        <taxon>Pezizomycotina</taxon>
        <taxon>Eurotiomycetes</taxon>
        <taxon>Chaetothyriomycetidae</taxon>
        <taxon>Chaetothyriales</taxon>
        <taxon>Herpotrichiellaceae</taxon>
        <taxon>Exophiala</taxon>
    </lineage>
</organism>
<dbReference type="Proteomes" id="UP000054342">
    <property type="component" value="Unassembled WGS sequence"/>
</dbReference>
<dbReference type="InterPro" id="IPR001499">
    <property type="entry name" value="GPCR_STE3"/>
</dbReference>
<keyword evidence="6" id="KW-0297">G-protein coupled receptor</keyword>
<name>A0A0D2CNK5_9EURO</name>
<sequence length="336" mass="38202">MDYFAYSVIFATLSLLACLACVPPLLIHIKARNVAAIVLTLGIAILCFLNSLNALIWRSEDQDTWWDGKILCDIEVKLYIGQGVSVDGVLLCLFRQIATILDTEHMSVAPSRRQRNITLVIEICLCIVLPSLVMTAHYVVQRPRYWIRRIAGCTPSFDNSWPSFVLIYIWPMALCLAACVYCAVAMVRLWRHRRELSAVLSDTPGATRSQNYRLISFAVILLLIYLPLNTVAFVGNMSTPRHIYSWSYIHPPNWADVTTFYPVATPSFDRWAQTVTAYVLFGVFGLGRDTKQMYRSWFQWLKKCFGQAAQRRNQVSTTAAPTSFQMSSHHHGVDHL</sequence>
<comment type="subcellular location">
    <subcellularLocation>
        <location evidence="1">Membrane</location>
        <topology evidence="1">Multi-pass membrane protein</topology>
    </subcellularLocation>
</comment>
<keyword evidence="8" id="KW-0675">Receptor</keyword>
<feature type="transmembrane region" description="Helical" evidence="10">
    <location>
        <begin position="270"/>
        <end position="287"/>
    </location>
</feature>
<dbReference type="PRINTS" id="PR00899">
    <property type="entry name" value="GPCRSTE3"/>
</dbReference>
<dbReference type="GO" id="GO:0000750">
    <property type="term" value="P:pheromone-dependent signal transduction involved in conjugation with cellular fusion"/>
    <property type="evidence" value="ECO:0007669"/>
    <property type="project" value="TreeGrafter"/>
</dbReference>
<feature type="transmembrane region" description="Helical" evidence="10">
    <location>
        <begin position="6"/>
        <end position="27"/>
    </location>
</feature>
<evidence type="ECO:0000256" key="9">
    <source>
        <dbReference type="ARBA" id="ARBA00023224"/>
    </source>
</evidence>
<dbReference type="PANTHER" id="PTHR28097">
    <property type="entry name" value="PHEROMONE A FACTOR RECEPTOR"/>
    <property type="match status" value="1"/>
</dbReference>
<evidence type="ECO:0000256" key="2">
    <source>
        <dbReference type="ARBA" id="ARBA00011085"/>
    </source>
</evidence>
<feature type="transmembrane region" description="Helical" evidence="10">
    <location>
        <begin position="34"/>
        <end position="56"/>
    </location>
</feature>
<dbReference type="HOGENOM" id="CLU_027592_3_2_1"/>
<evidence type="ECO:0000256" key="4">
    <source>
        <dbReference type="ARBA" id="ARBA00022692"/>
    </source>
</evidence>
<feature type="transmembrane region" description="Helical" evidence="10">
    <location>
        <begin position="165"/>
        <end position="190"/>
    </location>
</feature>
<evidence type="ECO:0000256" key="8">
    <source>
        <dbReference type="ARBA" id="ARBA00023170"/>
    </source>
</evidence>
<evidence type="ECO:0000256" key="10">
    <source>
        <dbReference type="SAM" id="Phobius"/>
    </source>
</evidence>
<evidence type="ECO:0000256" key="7">
    <source>
        <dbReference type="ARBA" id="ARBA00023136"/>
    </source>
</evidence>
<keyword evidence="3" id="KW-0589">Pheromone response</keyword>